<dbReference type="RefSeq" id="WP_099511375.1">
    <property type="nucleotide sequence ID" value="NZ_CP016616.1"/>
</dbReference>
<organism evidence="10">
    <name type="scientific">Microvirga ossetica</name>
    <dbReference type="NCBI Taxonomy" id="1882682"/>
    <lineage>
        <taxon>Bacteria</taxon>
        <taxon>Pseudomonadati</taxon>
        <taxon>Pseudomonadota</taxon>
        <taxon>Alphaproteobacteria</taxon>
        <taxon>Hyphomicrobiales</taxon>
        <taxon>Methylobacteriaceae</taxon>
        <taxon>Microvirga</taxon>
    </lineage>
</organism>
<sequence length="66" mass="7289">MAKTNPFDFIQQVRSEAAKVTWPTRKETMITTAMVFVMVVVASLFFLVVDQVIGWGVRSVLLGLGG</sequence>
<dbReference type="Pfam" id="PF00584">
    <property type="entry name" value="SecE"/>
    <property type="match status" value="1"/>
</dbReference>
<dbReference type="PANTHER" id="PTHR33910">
    <property type="entry name" value="PROTEIN TRANSLOCASE SUBUNIT SECE"/>
    <property type="match status" value="1"/>
</dbReference>
<keyword evidence="6 9" id="KW-1133">Transmembrane helix</keyword>
<gene>
    <name evidence="9" type="primary">secE</name>
    <name evidence="10" type="ORF">BB934_20835</name>
</gene>
<feature type="transmembrane region" description="Helical" evidence="9">
    <location>
        <begin position="29"/>
        <end position="49"/>
    </location>
</feature>
<evidence type="ECO:0000256" key="3">
    <source>
        <dbReference type="ARBA" id="ARBA00022475"/>
    </source>
</evidence>
<comment type="similarity">
    <text evidence="9">Belongs to the SecE/SEC61-gamma family.</text>
</comment>
<dbReference type="InterPro" id="IPR001901">
    <property type="entry name" value="Translocase_SecE/Sec61-g"/>
</dbReference>
<keyword evidence="3 9" id="KW-1003">Cell membrane</keyword>
<dbReference type="GO" id="GO:0006605">
    <property type="term" value="P:protein targeting"/>
    <property type="evidence" value="ECO:0007669"/>
    <property type="project" value="UniProtKB-UniRule"/>
</dbReference>
<evidence type="ECO:0000256" key="9">
    <source>
        <dbReference type="HAMAP-Rule" id="MF_00422"/>
    </source>
</evidence>
<keyword evidence="4 9" id="KW-0812">Transmembrane</keyword>
<dbReference type="GO" id="GO:0009306">
    <property type="term" value="P:protein secretion"/>
    <property type="evidence" value="ECO:0007669"/>
    <property type="project" value="UniProtKB-UniRule"/>
</dbReference>
<comment type="subcellular location">
    <subcellularLocation>
        <location evidence="9">Cell membrane</location>
        <topology evidence="9">Single-pass membrane protein</topology>
    </subcellularLocation>
    <subcellularLocation>
        <location evidence="1">Membrane</location>
    </subcellularLocation>
</comment>
<dbReference type="EMBL" id="CP016616">
    <property type="protein sequence ID" value="ANY80374.1"/>
    <property type="molecule type" value="Genomic_DNA"/>
</dbReference>
<keyword evidence="2 9" id="KW-0813">Transport</keyword>
<name>A0A1B2EK71_9HYPH</name>
<evidence type="ECO:0000256" key="7">
    <source>
        <dbReference type="ARBA" id="ARBA00023010"/>
    </source>
</evidence>
<evidence type="ECO:0000256" key="4">
    <source>
        <dbReference type="ARBA" id="ARBA00022692"/>
    </source>
</evidence>
<dbReference type="HAMAP" id="MF_00422">
    <property type="entry name" value="SecE"/>
    <property type="match status" value="1"/>
</dbReference>
<proteinExistence type="inferred from homology"/>
<dbReference type="PANTHER" id="PTHR33910:SF1">
    <property type="entry name" value="PROTEIN TRANSLOCASE SUBUNIT SECE"/>
    <property type="match status" value="1"/>
</dbReference>
<dbReference type="GO" id="GO:0005886">
    <property type="term" value="C:plasma membrane"/>
    <property type="evidence" value="ECO:0007669"/>
    <property type="project" value="UniProtKB-SubCell"/>
</dbReference>
<reference evidence="10" key="1">
    <citation type="submission" date="2016-07" db="EMBL/GenBank/DDBJ databases">
        <title>Microvirga ossetica sp. nov. a new species of rhizobia isolated from root nodules of the legume species Vicia alpestris Steven originated from North Ossetia region in the Caucasus.</title>
        <authorList>
            <person name="Safronova V.I."/>
            <person name="Kuznetsova I.G."/>
            <person name="Sazanova A.L."/>
            <person name="Belimov A."/>
            <person name="Andronov E."/>
            <person name="Osledkin Y.S."/>
            <person name="Onishchuk O.P."/>
            <person name="Kurchak O.N."/>
            <person name="Shaposhnikov A.I."/>
            <person name="Willems A."/>
            <person name="Tikhonovich I.A."/>
        </authorList>
    </citation>
    <scope>NUCLEOTIDE SEQUENCE [LARGE SCALE GENOMIC DNA]</scope>
    <source>
        <strain evidence="10">V5/3M</strain>
    </source>
</reference>
<dbReference type="NCBIfam" id="TIGR00964">
    <property type="entry name" value="secE_bact"/>
    <property type="match status" value="1"/>
</dbReference>
<keyword evidence="7 9" id="KW-0811">Translocation</keyword>
<dbReference type="Gene3D" id="1.20.5.1030">
    <property type="entry name" value="Preprotein translocase secy subunit"/>
    <property type="match status" value="1"/>
</dbReference>
<dbReference type="OrthoDB" id="9812738at2"/>
<dbReference type="GO" id="GO:0008320">
    <property type="term" value="F:protein transmembrane transporter activity"/>
    <property type="evidence" value="ECO:0007669"/>
    <property type="project" value="UniProtKB-UniRule"/>
</dbReference>
<dbReference type="GO" id="GO:0043952">
    <property type="term" value="P:protein transport by the Sec complex"/>
    <property type="evidence" value="ECO:0007669"/>
    <property type="project" value="UniProtKB-UniRule"/>
</dbReference>
<evidence type="ECO:0000256" key="8">
    <source>
        <dbReference type="ARBA" id="ARBA00023136"/>
    </source>
</evidence>
<dbReference type="InterPro" id="IPR005807">
    <property type="entry name" value="SecE_bac"/>
</dbReference>
<evidence type="ECO:0000256" key="2">
    <source>
        <dbReference type="ARBA" id="ARBA00022448"/>
    </source>
</evidence>
<comment type="function">
    <text evidence="9">Essential subunit of the Sec protein translocation channel SecYEG. Clamps together the 2 halves of SecY. May contact the channel plug during translocation.</text>
</comment>
<evidence type="ECO:0000256" key="6">
    <source>
        <dbReference type="ARBA" id="ARBA00022989"/>
    </source>
</evidence>
<dbReference type="AlphaFoldDB" id="A0A1B2EK71"/>
<evidence type="ECO:0000313" key="10">
    <source>
        <dbReference type="EMBL" id="ANY80374.1"/>
    </source>
</evidence>
<keyword evidence="8 9" id="KW-0472">Membrane</keyword>
<dbReference type="GO" id="GO:0065002">
    <property type="term" value="P:intracellular protein transmembrane transport"/>
    <property type="evidence" value="ECO:0007669"/>
    <property type="project" value="UniProtKB-UniRule"/>
</dbReference>
<comment type="subunit">
    <text evidence="9">Component of the Sec protein translocase complex. Heterotrimer consisting of SecY, SecE and SecG subunits. The heterotrimers can form oligomers, although 1 heterotrimer is thought to be able to translocate proteins. Interacts with the ribosome. Interacts with SecDF, and other proteins may be involved. Interacts with SecA.</text>
</comment>
<evidence type="ECO:0000256" key="1">
    <source>
        <dbReference type="ARBA" id="ARBA00004370"/>
    </source>
</evidence>
<protein>
    <recommendedName>
        <fullName evidence="9">Protein translocase subunit SecE</fullName>
    </recommendedName>
</protein>
<dbReference type="InterPro" id="IPR038379">
    <property type="entry name" value="SecE_sf"/>
</dbReference>
<dbReference type="KEGG" id="moc:BB934_20835"/>
<accession>A0A1B2EK71</accession>
<evidence type="ECO:0000256" key="5">
    <source>
        <dbReference type="ARBA" id="ARBA00022927"/>
    </source>
</evidence>
<keyword evidence="5 9" id="KW-0653">Protein transport</keyword>